<dbReference type="Pfam" id="PF00512">
    <property type="entry name" value="HisKA"/>
    <property type="match status" value="1"/>
</dbReference>
<evidence type="ECO:0000256" key="3">
    <source>
        <dbReference type="ARBA" id="ARBA00012438"/>
    </source>
</evidence>
<keyword evidence="6" id="KW-0808">Transferase</keyword>
<evidence type="ECO:0000256" key="8">
    <source>
        <dbReference type="ARBA" id="ARBA00022741"/>
    </source>
</evidence>
<keyword evidence="11 14" id="KW-1133">Transmembrane helix</keyword>
<gene>
    <name evidence="16" type="ORF">ABNF92_11315</name>
</gene>
<keyword evidence="13 14" id="KW-0472">Membrane</keyword>
<keyword evidence="9 16" id="KW-0418">Kinase</keyword>
<reference evidence="16" key="1">
    <citation type="submission" date="2024-05" db="EMBL/GenBank/DDBJ databases">
        <title>Draft Genome Sequences of Flagellimonas sp. MMG031 and Marinobacter sp. MMG032 Isolated from the dinoflagellate Symbiodinium pilosum.</title>
        <authorList>
            <person name="Shikuma N.J."/>
            <person name="Farrell M.V."/>
        </authorList>
    </citation>
    <scope>NUCLEOTIDE SEQUENCE</scope>
    <source>
        <strain evidence="16">MMG032</strain>
    </source>
</reference>
<dbReference type="AlphaFoldDB" id="A0AAU7MIC8"/>
<keyword evidence="12" id="KW-0902">Two-component regulatory system</keyword>
<dbReference type="InterPro" id="IPR036890">
    <property type="entry name" value="HATPase_C_sf"/>
</dbReference>
<proteinExistence type="predicted"/>
<dbReference type="PROSITE" id="PS50109">
    <property type="entry name" value="HIS_KIN"/>
    <property type="match status" value="1"/>
</dbReference>
<dbReference type="RefSeq" id="WP_349342183.1">
    <property type="nucleotide sequence ID" value="NZ_CP157802.1"/>
</dbReference>
<dbReference type="SMART" id="SM00388">
    <property type="entry name" value="HisKA"/>
    <property type="match status" value="1"/>
</dbReference>
<protein>
    <recommendedName>
        <fullName evidence="3">histidine kinase</fullName>
        <ecNumber evidence="3">2.7.13.3</ecNumber>
    </recommendedName>
</protein>
<evidence type="ECO:0000256" key="13">
    <source>
        <dbReference type="ARBA" id="ARBA00023136"/>
    </source>
</evidence>
<comment type="subcellular location">
    <subcellularLocation>
        <location evidence="2">Cell membrane</location>
        <topology evidence="2">Multi-pass membrane protein</topology>
    </subcellularLocation>
</comment>
<keyword evidence="4" id="KW-1003">Cell membrane</keyword>
<evidence type="ECO:0000256" key="2">
    <source>
        <dbReference type="ARBA" id="ARBA00004651"/>
    </source>
</evidence>
<dbReference type="InterPro" id="IPR003661">
    <property type="entry name" value="HisK_dim/P_dom"/>
</dbReference>
<dbReference type="Gene3D" id="3.30.565.10">
    <property type="entry name" value="Histidine kinase-like ATPase, C-terminal domain"/>
    <property type="match status" value="1"/>
</dbReference>
<dbReference type="SUPFAM" id="SSF55874">
    <property type="entry name" value="ATPase domain of HSP90 chaperone/DNA topoisomerase II/histidine kinase"/>
    <property type="match status" value="1"/>
</dbReference>
<evidence type="ECO:0000259" key="15">
    <source>
        <dbReference type="PROSITE" id="PS50109"/>
    </source>
</evidence>
<dbReference type="GO" id="GO:0005524">
    <property type="term" value="F:ATP binding"/>
    <property type="evidence" value="ECO:0007669"/>
    <property type="project" value="UniProtKB-KW"/>
</dbReference>
<evidence type="ECO:0000256" key="5">
    <source>
        <dbReference type="ARBA" id="ARBA00022553"/>
    </source>
</evidence>
<comment type="catalytic activity">
    <reaction evidence="1">
        <text>ATP + protein L-histidine = ADP + protein N-phospho-L-histidine.</text>
        <dbReference type="EC" id="2.7.13.3"/>
    </reaction>
</comment>
<evidence type="ECO:0000256" key="7">
    <source>
        <dbReference type="ARBA" id="ARBA00022692"/>
    </source>
</evidence>
<keyword evidence="5" id="KW-0597">Phosphoprotein</keyword>
<dbReference type="EMBL" id="CP157802">
    <property type="protein sequence ID" value="XBQ18042.1"/>
    <property type="molecule type" value="Genomic_DNA"/>
</dbReference>
<evidence type="ECO:0000256" key="9">
    <source>
        <dbReference type="ARBA" id="ARBA00022777"/>
    </source>
</evidence>
<dbReference type="PANTHER" id="PTHR45528:SF1">
    <property type="entry name" value="SENSOR HISTIDINE KINASE CPXA"/>
    <property type="match status" value="1"/>
</dbReference>
<evidence type="ECO:0000256" key="11">
    <source>
        <dbReference type="ARBA" id="ARBA00022989"/>
    </source>
</evidence>
<dbReference type="GO" id="GO:0000155">
    <property type="term" value="F:phosphorelay sensor kinase activity"/>
    <property type="evidence" value="ECO:0007669"/>
    <property type="project" value="InterPro"/>
</dbReference>
<organism evidence="16">
    <name type="scientific">Marinobacter sp. MMG032</name>
    <dbReference type="NCBI Taxonomy" id="3158548"/>
    <lineage>
        <taxon>Bacteria</taxon>
        <taxon>Pseudomonadati</taxon>
        <taxon>Pseudomonadota</taxon>
        <taxon>Gammaproteobacteria</taxon>
        <taxon>Pseudomonadales</taxon>
        <taxon>Marinobacteraceae</taxon>
        <taxon>Marinobacter</taxon>
    </lineage>
</organism>
<feature type="transmembrane region" description="Helical" evidence="14">
    <location>
        <begin position="111"/>
        <end position="131"/>
    </location>
</feature>
<dbReference type="PANTHER" id="PTHR45528">
    <property type="entry name" value="SENSOR HISTIDINE KINASE CPXA"/>
    <property type="match status" value="1"/>
</dbReference>
<dbReference type="InterPro" id="IPR036097">
    <property type="entry name" value="HisK_dim/P_sf"/>
</dbReference>
<keyword evidence="8" id="KW-0547">Nucleotide-binding</keyword>
<sequence length="397" mass="45177">MDTIIADNLIRAANAAASNNKRLDVNIPDNYTVTREWSDQPDWIVAAVPTPPQAENQLQKIKFPGAEKQAEQIIFYMITSVSGGPFYVSFQISPDRVSSLVGRNARDSLMTLLLIGLGSALFLALIVWWLMRQVTQPVTRLGMWARGLNEQTLDRDIPDFEFRDLNDFAEVVRGSLISVKEGLDREQTFLRQASHELRTPISVIRSNIQLLDKLKKTPRSDQSDCRENAIVNRLDRASLTMKHLTETLLWLGREHSNELPQSEVRLDQLIESLASDLEYLLEGKSVQLSVRTSPCTFELPETAARIVIGNLIRNAFQHTWEGQILITQEGWVVDIENFDTSAAETEDDLGFGLGLQLTEKLTRRLGWRYDKIIRRDGRSVRLYFKTNLEPSEAFSDF</sequence>
<dbReference type="SUPFAM" id="SSF47384">
    <property type="entry name" value="Homodimeric domain of signal transducing histidine kinase"/>
    <property type="match status" value="1"/>
</dbReference>
<dbReference type="InterPro" id="IPR005467">
    <property type="entry name" value="His_kinase_dom"/>
</dbReference>
<feature type="domain" description="Histidine kinase" evidence="15">
    <location>
        <begin position="192"/>
        <end position="390"/>
    </location>
</feature>
<feature type="transmembrane region" description="Helical" evidence="14">
    <location>
        <begin position="73"/>
        <end position="90"/>
    </location>
</feature>
<dbReference type="KEGG" id="mamm:ABNF92_11315"/>
<accession>A0AAU7MIC8</accession>
<dbReference type="InterPro" id="IPR050398">
    <property type="entry name" value="HssS/ArlS-like"/>
</dbReference>
<keyword evidence="7 14" id="KW-0812">Transmembrane</keyword>
<evidence type="ECO:0000256" key="12">
    <source>
        <dbReference type="ARBA" id="ARBA00023012"/>
    </source>
</evidence>
<evidence type="ECO:0000256" key="14">
    <source>
        <dbReference type="SAM" id="Phobius"/>
    </source>
</evidence>
<evidence type="ECO:0000256" key="1">
    <source>
        <dbReference type="ARBA" id="ARBA00000085"/>
    </source>
</evidence>
<keyword evidence="10" id="KW-0067">ATP-binding</keyword>
<dbReference type="CDD" id="cd00082">
    <property type="entry name" value="HisKA"/>
    <property type="match status" value="1"/>
</dbReference>
<dbReference type="Gene3D" id="1.10.287.130">
    <property type="match status" value="1"/>
</dbReference>
<evidence type="ECO:0000256" key="4">
    <source>
        <dbReference type="ARBA" id="ARBA00022475"/>
    </source>
</evidence>
<evidence type="ECO:0000256" key="10">
    <source>
        <dbReference type="ARBA" id="ARBA00022840"/>
    </source>
</evidence>
<dbReference type="Gene3D" id="6.10.340.10">
    <property type="match status" value="1"/>
</dbReference>
<evidence type="ECO:0000256" key="6">
    <source>
        <dbReference type="ARBA" id="ARBA00022679"/>
    </source>
</evidence>
<dbReference type="EC" id="2.7.13.3" evidence="3"/>
<name>A0AAU7MIC8_9GAMM</name>
<evidence type="ECO:0000313" key="16">
    <source>
        <dbReference type="EMBL" id="XBQ18042.1"/>
    </source>
</evidence>
<dbReference type="GO" id="GO:0005886">
    <property type="term" value="C:plasma membrane"/>
    <property type="evidence" value="ECO:0007669"/>
    <property type="project" value="UniProtKB-SubCell"/>
</dbReference>